<dbReference type="InterPro" id="IPR047183">
    <property type="entry name" value="GDO-like"/>
</dbReference>
<dbReference type="OrthoDB" id="4196845at2"/>
<evidence type="ECO:0000313" key="5">
    <source>
        <dbReference type="Proteomes" id="UP000062912"/>
    </source>
</evidence>
<evidence type="ECO:0000256" key="2">
    <source>
        <dbReference type="ARBA" id="ARBA00023002"/>
    </source>
</evidence>
<name>A0A132EIG1_9BURK</name>
<dbReference type="AlphaFoldDB" id="A0A132EIG1"/>
<sequence length="312" mass="34456">MSQAAAPTQVAPEGYFDELQSRALSPGWAKKVPQMWPSPRSRFVPAVWRYAHARAALDAACAFVSPEHAERRNLIMVNPVPDNIYPSCRNLVAAYQLVLPGETARSHRHAPNALRLILDGGPQTCTIVNGVQIDVAPGDVVLTPSWHWHGHSNDGDEPAFWIDFLDVPLVQNLECMFFEDHPQRNEPVIGREPDSLLRYRGPLLEAAAREQRVFDLDTRCLNTIGVQSIGVEGGARHASGKRIDNNLFTVTAGSVRATVEQLGSVELVRGDVIVVPCWHAFSFEAVDGWSQLVRVTDEPLFDALGFRNVTAL</sequence>
<protein>
    <submittedName>
        <fullName evidence="4">Cupin</fullName>
    </submittedName>
</protein>
<evidence type="ECO:0000313" key="4">
    <source>
        <dbReference type="EMBL" id="KWF30837.1"/>
    </source>
</evidence>
<dbReference type="InterPro" id="IPR013096">
    <property type="entry name" value="Cupin_2"/>
</dbReference>
<comment type="caution">
    <text evidence="4">The sequence shown here is derived from an EMBL/GenBank/DDBJ whole genome shotgun (WGS) entry which is preliminary data.</text>
</comment>
<feature type="domain" description="Cupin type-2" evidence="3">
    <location>
        <begin position="96"/>
        <end position="163"/>
    </location>
</feature>
<proteinExistence type="predicted"/>
<organism evidence="4 5">
    <name type="scientific">Burkholderia pseudomultivorans</name>
    <dbReference type="NCBI Taxonomy" id="1207504"/>
    <lineage>
        <taxon>Bacteria</taxon>
        <taxon>Pseudomonadati</taxon>
        <taxon>Pseudomonadota</taxon>
        <taxon>Betaproteobacteria</taxon>
        <taxon>Burkholderiales</taxon>
        <taxon>Burkholderiaceae</taxon>
        <taxon>Burkholderia</taxon>
        <taxon>Burkholderia cepacia complex</taxon>
    </lineage>
</organism>
<dbReference type="PANTHER" id="PTHR41517:SF1">
    <property type="entry name" value="CUPIN"/>
    <property type="match status" value="1"/>
</dbReference>
<dbReference type="Proteomes" id="UP000062912">
    <property type="component" value="Unassembled WGS sequence"/>
</dbReference>
<dbReference type="Gene3D" id="2.60.120.10">
    <property type="entry name" value="Jelly Rolls"/>
    <property type="match status" value="2"/>
</dbReference>
<dbReference type="PANTHER" id="PTHR41517">
    <property type="entry name" value="1,2-DIOXYGENASE PROTEIN-RELATED"/>
    <property type="match status" value="1"/>
</dbReference>
<evidence type="ECO:0000256" key="1">
    <source>
        <dbReference type="ARBA" id="ARBA00022964"/>
    </source>
</evidence>
<dbReference type="RefSeq" id="WP_060241025.1">
    <property type="nucleotide sequence ID" value="NZ_LPJR01000025.1"/>
</dbReference>
<dbReference type="Pfam" id="PF07883">
    <property type="entry name" value="Cupin_2"/>
    <property type="match status" value="1"/>
</dbReference>
<dbReference type="GO" id="GO:0051213">
    <property type="term" value="F:dioxygenase activity"/>
    <property type="evidence" value="ECO:0007669"/>
    <property type="project" value="UniProtKB-KW"/>
</dbReference>
<gene>
    <name evidence="4" type="ORF">WT56_12545</name>
</gene>
<keyword evidence="2" id="KW-0560">Oxidoreductase</keyword>
<dbReference type="CDD" id="cd02216">
    <property type="entry name" value="cupin_GDO-like_N"/>
    <property type="match status" value="1"/>
</dbReference>
<evidence type="ECO:0000259" key="3">
    <source>
        <dbReference type="Pfam" id="PF07883"/>
    </source>
</evidence>
<dbReference type="InterPro" id="IPR014710">
    <property type="entry name" value="RmlC-like_jellyroll"/>
</dbReference>
<dbReference type="InterPro" id="IPR011051">
    <property type="entry name" value="RmlC_Cupin_sf"/>
</dbReference>
<keyword evidence="1" id="KW-0223">Dioxygenase</keyword>
<reference evidence="4 5" key="1">
    <citation type="submission" date="2015-11" db="EMBL/GenBank/DDBJ databases">
        <title>Expanding the genomic diversity of Burkholderia species for the development of highly accurate diagnostics.</title>
        <authorList>
            <person name="Sahl J."/>
            <person name="Keim P."/>
            <person name="Wagner D."/>
        </authorList>
    </citation>
    <scope>NUCLEOTIDE SEQUENCE [LARGE SCALE GENOMIC DNA]</scope>
    <source>
        <strain evidence="4 5">MSMB368WGS</strain>
    </source>
</reference>
<accession>A0A132EIG1</accession>
<dbReference type="SUPFAM" id="SSF51182">
    <property type="entry name" value="RmlC-like cupins"/>
    <property type="match status" value="1"/>
</dbReference>
<dbReference type="EMBL" id="LPJR01000025">
    <property type="protein sequence ID" value="KWF30837.1"/>
    <property type="molecule type" value="Genomic_DNA"/>
</dbReference>